<proteinExistence type="inferred from homology"/>
<accession>A0A0V0GCC9</accession>
<dbReference type="CDD" id="cd07061">
    <property type="entry name" value="HP_HAP_like"/>
    <property type="match status" value="1"/>
</dbReference>
<evidence type="ECO:0000256" key="2">
    <source>
        <dbReference type="ARBA" id="ARBA00005375"/>
    </source>
</evidence>
<keyword evidence="3" id="KW-0472">Membrane</keyword>
<sequence length="379" mass="43330">RSNRRYTFLTVIILGCIIITFFFSYAAFGQHARSETLVSLHVLFRHGDRTPTFSYPTDPYINRIWPDGAGALTNKGKSQMYQIGKLIRSLYSDFLPETYSSKELVVKSSYAARCQMSAATLLAGLYPPRGSQIWNEDLLWQPIPVNPIPRDRDNLIAARAPCFAFTQEKKRSDEELTNELTSEQKKMFDYLSENSGMKIADISTAESLYYTLNIEKDSGLALPSWTDKIYPEPLKTVAILNLLSYTRTLPLKRLQSGPLLGEWLSHLESDKESDSTLMYLYSGHDLTIINTMRSLGLMTSSLWIPDYGATLFLELNRQVDPNEKPYYTVKLLYLNSSISEKPNELKLPNCDLHCPLESFKQLLEPIIPNDWYKECDLQP</sequence>
<evidence type="ECO:0000256" key="1">
    <source>
        <dbReference type="ARBA" id="ARBA00000032"/>
    </source>
</evidence>
<dbReference type="Pfam" id="PF00328">
    <property type="entry name" value="His_Phos_2"/>
    <property type="match status" value="1"/>
</dbReference>
<evidence type="ECO:0000313" key="4">
    <source>
        <dbReference type="EMBL" id="JAP05485.1"/>
    </source>
</evidence>
<dbReference type="PANTHER" id="PTHR11567:SF19">
    <property type="entry name" value="GH19849P"/>
    <property type="match status" value="1"/>
</dbReference>
<dbReference type="EMBL" id="GECL01000639">
    <property type="protein sequence ID" value="JAP05485.1"/>
    <property type="molecule type" value="Transcribed_RNA"/>
</dbReference>
<dbReference type="SUPFAM" id="SSF53254">
    <property type="entry name" value="Phosphoglycerate mutase-like"/>
    <property type="match status" value="1"/>
</dbReference>
<organism evidence="4">
    <name type="scientific">Triatoma dimidiata</name>
    <name type="common">Kissing bug</name>
    <name type="synonym">Meccus dimidiatus</name>
    <dbReference type="NCBI Taxonomy" id="72491"/>
    <lineage>
        <taxon>Eukaryota</taxon>
        <taxon>Metazoa</taxon>
        <taxon>Ecdysozoa</taxon>
        <taxon>Arthropoda</taxon>
        <taxon>Hexapoda</taxon>
        <taxon>Insecta</taxon>
        <taxon>Pterygota</taxon>
        <taxon>Neoptera</taxon>
        <taxon>Paraneoptera</taxon>
        <taxon>Hemiptera</taxon>
        <taxon>Heteroptera</taxon>
        <taxon>Panheteroptera</taxon>
        <taxon>Cimicomorpha</taxon>
        <taxon>Reduviidae</taxon>
        <taxon>Triatominae</taxon>
        <taxon>Triatoma</taxon>
    </lineage>
</organism>
<comment type="catalytic activity">
    <reaction evidence="1">
        <text>a phosphate monoester + H2O = an alcohol + phosphate</text>
        <dbReference type="Rhea" id="RHEA:15017"/>
        <dbReference type="ChEBI" id="CHEBI:15377"/>
        <dbReference type="ChEBI" id="CHEBI:30879"/>
        <dbReference type="ChEBI" id="CHEBI:43474"/>
        <dbReference type="ChEBI" id="CHEBI:67140"/>
        <dbReference type="EC" id="3.1.3.2"/>
    </reaction>
</comment>
<keyword evidence="3" id="KW-1133">Transmembrane helix</keyword>
<dbReference type="AlphaFoldDB" id="A0A0V0GCC9"/>
<keyword evidence="3" id="KW-0812">Transmembrane</keyword>
<name>A0A0V0GCC9_TRIDM</name>
<dbReference type="PANTHER" id="PTHR11567">
    <property type="entry name" value="ACID PHOSPHATASE-RELATED"/>
    <property type="match status" value="1"/>
</dbReference>
<dbReference type="PROSITE" id="PS00616">
    <property type="entry name" value="HIS_ACID_PHOSPHAT_1"/>
    <property type="match status" value="1"/>
</dbReference>
<dbReference type="InterPro" id="IPR029033">
    <property type="entry name" value="His_PPase_superfam"/>
</dbReference>
<dbReference type="InterPro" id="IPR000560">
    <property type="entry name" value="His_Pase_clade-2"/>
</dbReference>
<comment type="similarity">
    <text evidence="2">Belongs to the histidine acid phosphatase family.</text>
</comment>
<feature type="non-terminal residue" evidence="4">
    <location>
        <position position="1"/>
    </location>
</feature>
<dbReference type="Gene3D" id="3.40.50.1240">
    <property type="entry name" value="Phosphoglycerate mutase-like"/>
    <property type="match status" value="1"/>
</dbReference>
<feature type="transmembrane region" description="Helical" evidence="3">
    <location>
        <begin position="7"/>
        <end position="28"/>
    </location>
</feature>
<dbReference type="InterPro" id="IPR033379">
    <property type="entry name" value="Acid_Pase_AS"/>
</dbReference>
<dbReference type="InterPro" id="IPR050645">
    <property type="entry name" value="Histidine_acid_phosphatase"/>
</dbReference>
<evidence type="ECO:0000256" key="3">
    <source>
        <dbReference type="SAM" id="Phobius"/>
    </source>
</evidence>
<reference evidence="4" key="1">
    <citation type="journal article" date="2018" name="J. Proteomics">
        <title>Exploring the molecular complexity of Triatoma dimidiata sialome.</title>
        <authorList>
            <person name="Santiago P.B."/>
            <person name="de Araujo C.N."/>
            <person name="Charneau S."/>
            <person name="Bastos I.M.D."/>
            <person name="Assumpcao T.C.F."/>
            <person name="Queiroz R.M.L."/>
            <person name="Praca Y.R."/>
            <person name="Cordeiro T.M."/>
            <person name="Garcia C.H.S."/>
            <person name="da Silva I.G."/>
            <person name="Raiol T."/>
            <person name="Motta F.N."/>
            <person name="de Araujo Oliveira J.V."/>
            <person name="de Sousa M.V."/>
            <person name="Ribeiro J.M.C."/>
            <person name="de Santana J.M."/>
        </authorList>
    </citation>
    <scope>NUCLEOTIDE SEQUENCE</scope>
    <source>
        <strain evidence="4">Santander</strain>
        <tissue evidence="4">Salivary glands</tissue>
    </source>
</reference>
<dbReference type="GO" id="GO:0003993">
    <property type="term" value="F:acid phosphatase activity"/>
    <property type="evidence" value="ECO:0007669"/>
    <property type="project" value="UniProtKB-EC"/>
</dbReference>
<protein>
    <submittedName>
        <fullName evidence="4">Putative lysosomal acid phosphatase-like protein</fullName>
    </submittedName>
</protein>